<evidence type="ECO:0000256" key="2">
    <source>
        <dbReference type="ARBA" id="ARBA00007776"/>
    </source>
</evidence>
<feature type="transmembrane region" description="Helical" evidence="9">
    <location>
        <begin position="60"/>
        <end position="88"/>
    </location>
</feature>
<keyword evidence="5 8" id="KW-0133">Cell shape</keyword>
<feature type="transmembrane region" description="Helical" evidence="9">
    <location>
        <begin position="37"/>
        <end position="54"/>
    </location>
</feature>
<evidence type="ECO:0000313" key="11">
    <source>
        <dbReference type="Proteomes" id="UP001523550"/>
    </source>
</evidence>
<evidence type="ECO:0000256" key="3">
    <source>
        <dbReference type="ARBA" id="ARBA00022475"/>
    </source>
</evidence>
<evidence type="ECO:0000256" key="6">
    <source>
        <dbReference type="ARBA" id="ARBA00022989"/>
    </source>
</evidence>
<dbReference type="Proteomes" id="UP001523550">
    <property type="component" value="Unassembled WGS sequence"/>
</dbReference>
<protein>
    <recommendedName>
        <fullName evidence="8">Rod shape-determining protein MreD</fullName>
    </recommendedName>
</protein>
<name>A0ABT1G8J8_9GAMM</name>
<evidence type="ECO:0000256" key="9">
    <source>
        <dbReference type="SAM" id="Phobius"/>
    </source>
</evidence>
<feature type="transmembrane region" description="Helical" evidence="9">
    <location>
        <begin position="6"/>
        <end position="25"/>
    </location>
</feature>
<dbReference type="PANTHER" id="PTHR37484">
    <property type="entry name" value="ROD SHAPE-DETERMINING PROTEIN MRED"/>
    <property type="match status" value="1"/>
</dbReference>
<keyword evidence="8" id="KW-0997">Cell inner membrane</keyword>
<evidence type="ECO:0000313" key="10">
    <source>
        <dbReference type="EMBL" id="MCP1727377.1"/>
    </source>
</evidence>
<comment type="function">
    <text evidence="8">Involved in formation of the rod shape of the cell. May also contribute to regulation of formation of penicillin-binding proteins.</text>
</comment>
<evidence type="ECO:0000256" key="7">
    <source>
        <dbReference type="ARBA" id="ARBA00023136"/>
    </source>
</evidence>
<comment type="caution">
    <text evidence="10">The sequence shown here is derived from an EMBL/GenBank/DDBJ whole genome shotgun (WGS) entry which is preliminary data.</text>
</comment>
<keyword evidence="6 9" id="KW-1133">Transmembrane helix</keyword>
<dbReference type="EMBL" id="JALJYF010000001">
    <property type="protein sequence ID" value="MCP1727377.1"/>
    <property type="molecule type" value="Genomic_DNA"/>
</dbReference>
<proteinExistence type="inferred from homology"/>
<keyword evidence="4 9" id="KW-0812">Transmembrane</keyword>
<feature type="transmembrane region" description="Helical" evidence="9">
    <location>
        <begin position="100"/>
        <end position="121"/>
    </location>
</feature>
<dbReference type="InterPro" id="IPR026034">
    <property type="entry name" value="MreD_proteobac"/>
</dbReference>
<accession>A0ABT1G8J8</accession>
<reference evidence="10 11" key="1">
    <citation type="submission" date="2022-03" db="EMBL/GenBank/DDBJ databases">
        <title>Genomic Encyclopedia of Type Strains, Phase III (KMG-III): the genomes of soil and plant-associated and newly described type strains.</title>
        <authorList>
            <person name="Whitman W."/>
        </authorList>
    </citation>
    <scope>NUCLEOTIDE SEQUENCE [LARGE SCALE GENOMIC DNA]</scope>
    <source>
        <strain evidence="10 11">BSker1</strain>
    </source>
</reference>
<dbReference type="InterPro" id="IPR007227">
    <property type="entry name" value="Cell_shape_determining_MreD"/>
</dbReference>
<evidence type="ECO:0000256" key="1">
    <source>
        <dbReference type="ARBA" id="ARBA00004651"/>
    </source>
</evidence>
<dbReference type="PIRSF" id="PIRSF018472">
    <property type="entry name" value="MreD_proteobac"/>
    <property type="match status" value="1"/>
</dbReference>
<evidence type="ECO:0000256" key="8">
    <source>
        <dbReference type="PIRNR" id="PIRNR018472"/>
    </source>
</evidence>
<organism evidence="10 11">
    <name type="scientific">Natronospira proteinivora</name>
    <dbReference type="NCBI Taxonomy" id="1807133"/>
    <lineage>
        <taxon>Bacteria</taxon>
        <taxon>Pseudomonadati</taxon>
        <taxon>Pseudomonadota</taxon>
        <taxon>Gammaproteobacteria</taxon>
        <taxon>Natronospirales</taxon>
        <taxon>Natronospiraceae</taxon>
        <taxon>Natronospira</taxon>
    </lineage>
</organism>
<dbReference type="Pfam" id="PF04093">
    <property type="entry name" value="MreD"/>
    <property type="match status" value="1"/>
</dbReference>
<keyword evidence="3 8" id="KW-1003">Cell membrane</keyword>
<gene>
    <name evidence="10" type="ORF">J2T60_001342</name>
</gene>
<comment type="subcellular location">
    <subcellularLocation>
        <location evidence="8">Cell inner membrane</location>
    </subcellularLocation>
    <subcellularLocation>
        <location evidence="1">Cell membrane</location>
        <topology evidence="1">Multi-pass membrane protein</topology>
    </subcellularLocation>
</comment>
<keyword evidence="11" id="KW-1185">Reference proteome</keyword>
<keyword evidence="7 8" id="KW-0472">Membrane</keyword>
<feature type="transmembrane region" description="Helical" evidence="9">
    <location>
        <begin position="133"/>
        <end position="155"/>
    </location>
</feature>
<evidence type="ECO:0000256" key="4">
    <source>
        <dbReference type="ARBA" id="ARBA00022692"/>
    </source>
</evidence>
<sequence length="162" mass="18289">MSDQPAQGRWAIMLSLLAALMLNIWPLPEMAQLLRPDWVALVLIYWILAIPHRVNVGTAWLAGLVLDALTGSVLGQHALALAVLALLVSGIHLRVRVFPVWQQAITVMALLTVYEVILLMVEGATGQLHNLEWRWAPVLTGTLFWPWVLFLLRFLRRRFNVA</sequence>
<evidence type="ECO:0000256" key="5">
    <source>
        <dbReference type="ARBA" id="ARBA00022960"/>
    </source>
</evidence>
<dbReference type="PANTHER" id="PTHR37484:SF1">
    <property type="entry name" value="ROD SHAPE-DETERMINING PROTEIN MRED"/>
    <property type="match status" value="1"/>
</dbReference>
<comment type="similarity">
    <text evidence="2 8">Belongs to the MreD family.</text>
</comment>
<dbReference type="NCBIfam" id="TIGR03426">
    <property type="entry name" value="shape_MreD"/>
    <property type="match status" value="1"/>
</dbReference>
<dbReference type="RefSeq" id="WP_253447202.1">
    <property type="nucleotide sequence ID" value="NZ_JALJYF010000001.1"/>
</dbReference>